<evidence type="ECO:0000313" key="1">
    <source>
        <dbReference type="EMBL" id="TCP41375.1"/>
    </source>
</evidence>
<reference evidence="1 2" key="1">
    <citation type="submission" date="2019-03" db="EMBL/GenBank/DDBJ databases">
        <title>Genomic Encyclopedia of Type Strains, Phase IV (KMG-IV): sequencing the most valuable type-strain genomes for metagenomic binning, comparative biology and taxonomic classification.</title>
        <authorList>
            <person name="Goeker M."/>
        </authorList>
    </citation>
    <scope>NUCLEOTIDE SEQUENCE [LARGE SCALE GENOMIC DNA]</scope>
    <source>
        <strain evidence="1 2">DSM 18063</strain>
    </source>
</reference>
<evidence type="ECO:0000313" key="2">
    <source>
        <dbReference type="Proteomes" id="UP000294835"/>
    </source>
</evidence>
<keyword evidence="2" id="KW-1185">Reference proteome</keyword>
<evidence type="ECO:0008006" key="3">
    <source>
        <dbReference type="Google" id="ProtNLM"/>
    </source>
</evidence>
<dbReference type="AlphaFoldDB" id="A0A4R2Q3Z9"/>
<proteinExistence type="predicted"/>
<accession>A0A4R2Q3Z9</accession>
<gene>
    <name evidence="1" type="ORF">EV662_105122</name>
</gene>
<dbReference type="Proteomes" id="UP000294835">
    <property type="component" value="Unassembled WGS sequence"/>
</dbReference>
<comment type="caution">
    <text evidence="1">The sequence shown here is derived from an EMBL/GenBank/DDBJ whole genome shotgun (WGS) entry which is preliminary data.</text>
</comment>
<organism evidence="1 2">
    <name type="scientific">Rhodovulum marinum</name>
    <dbReference type="NCBI Taxonomy" id="320662"/>
    <lineage>
        <taxon>Bacteria</taxon>
        <taxon>Pseudomonadati</taxon>
        <taxon>Pseudomonadota</taxon>
        <taxon>Alphaproteobacteria</taxon>
        <taxon>Rhodobacterales</taxon>
        <taxon>Paracoccaceae</taxon>
        <taxon>Rhodovulum</taxon>
    </lineage>
</organism>
<name>A0A4R2Q3Z9_9RHOB</name>
<dbReference type="EMBL" id="SLXP01000005">
    <property type="protein sequence ID" value="TCP41375.1"/>
    <property type="molecule type" value="Genomic_DNA"/>
</dbReference>
<sequence length="79" mass="8130">MCKMTSATAAADLRSRLCGFVTDEAGAVTVDWVVLTGAAVGLCIGMFASVNTGIYSVGEGLGQRLSEATVKDLGTVNDW</sequence>
<protein>
    <recommendedName>
        <fullName evidence="3">Flp pilus assembly pilin Flp</fullName>
    </recommendedName>
</protein>
<dbReference type="RefSeq" id="WP_341799077.1">
    <property type="nucleotide sequence ID" value="NZ_SLXP01000005.1"/>
</dbReference>